<dbReference type="AlphaFoldDB" id="A0A0E9PKD7"/>
<dbReference type="EMBL" id="GBXM01103603">
    <property type="protein sequence ID" value="JAH04974.1"/>
    <property type="molecule type" value="Transcribed_RNA"/>
</dbReference>
<reference evidence="2" key="1">
    <citation type="submission" date="2014-11" db="EMBL/GenBank/DDBJ databases">
        <authorList>
            <person name="Amaro Gonzalez C."/>
        </authorList>
    </citation>
    <scope>NUCLEOTIDE SEQUENCE</scope>
</reference>
<reference evidence="2" key="2">
    <citation type="journal article" date="2015" name="Fish Shellfish Immunol.">
        <title>Early steps in the European eel (Anguilla anguilla)-Vibrio vulnificus interaction in the gills: Role of the RtxA13 toxin.</title>
        <authorList>
            <person name="Callol A."/>
            <person name="Pajuelo D."/>
            <person name="Ebbesson L."/>
            <person name="Teles M."/>
            <person name="MacKenzie S."/>
            <person name="Amaro C."/>
        </authorList>
    </citation>
    <scope>NUCLEOTIDE SEQUENCE</scope>
</reference>
<evidence type="ECO:0000256" key="1">
    <source>
        <dbReference type="SAM" id="MobiDB-lite"/>
    </source>
</evidence>
<evidence type="ECO:0000313" key="2">
    <source>
        <dbReference type="EMBL" id="JAH04974.1"/>
    </source>
</evidence>
<feature type="region of interest" description="Disordered" evidence="1">
    <location>
        <begin position="8"/>
        <end position="45"/>
    </location>
</feature>
<organism evidence="2">
    <name type="scientific">Anguilla anguilla</name>
    <name type="common">European freshwater eel</name>
    <name type="synonym">Muraena anguilla</name>
    <dbReference type="NCBI Taxonomy" id="7936"/>
    <lineage>
        <taxon>Eukaryota</taxon>
        <taxon>Metazoa</taxon>
        <taxon>Chordata</taxon>
        <taxon>Craniata</taxon>
        <taxon>Vertebrata</taxon>
        <taxon>Euteleostomi</taxon>
        <taxon>Actinopterygii</taxon>
        <taxon>Neopterygii</taxon>
        <taxon>Teleostei</taxon>
        <taxon>Anguilliformes</taxon>
        <taxon>Anguillidae</taxon>
        <taxon>Anguilla</taxon>
    </lineage>
</organism>
<name>A0A0E9PKD7_ANGAN</name>
<protein>
    <submittedName>
        <fullName evidence="2">Uncharacterized protein</fullName>
    </submittedName>
</protein>
<sequence length="45" mass="5260">MKLECIILKSTTSPQRDRRPNKSSLNANLNSKRTQNHLLKNIIKR</sequence>
<proteinExistence type="predicted"/>
<accession>A0A0E9PKD7</accession>
<feature type="compositionally biased region" description="Low complexity" evidence="1">
    <location>
        <begin position="22"/>
        <end position="32"/>
    </location>
</feature>